<feature type="region of interest" description="Disordered" evidence="1">
    <location>
        <begin position="1"/>
        <end position="22"/>
    </location>
</feature>
<reference evidence="2" key="1">
    <citation type="submission" date="2024-07" db="EMBL/GenBank/DDBJ databases">
        <authorList>
            <person name="Yu S.T."/>
        </authorList>
    </citation>
    <scope>NUCLEOTIDE SEQUENCE</scope>
    <source>
        <strain evidence="2">R21</strain>
    </source>
</reference>
<dbReference type="RefSeq" id="WP_369228996.1">
    <property type="nucleotide sequence ID" value="NZ_CP163435.1"/>
</dbReference>
<evidence type="ECO:0000256" key="1">
    <source>
        <dbReference type="SAM" id="MobiDB-lite"/>
    </source>
</evidence>
<gene>
    <name evidence="2" type="ORF">AB5J56_00815</name>
</gene>
<proteinExistence type="predicted"/>
<organism evidence="2">
    <name type="scientific">Streptomyces sp. R21</name>
    <dbReference type="NCBI Taxonomy" id="3238627"/>
    <lineage>
        <taxon>Bacteria</taxon>
        <taxon>Bacillati</taxon>
        <taxon>Actinomycetota</taxon>
        <taxon>Actinomycetes</taxon>
        <taxon>Kitasatosporales</taxon>
        <taxon>Streptomycetaceae</taxon>
        <taxon>Streptomyces</taxon>
    </lineage>
</organism>
<protein>
    <submittedName>
        <fullName evidence="2">Uncharacterized protein</fullName>
    </submittedName>
</protein>
<sequence length="148" mass="15756">MAEVLVDLSGPHAAETTPPQEPVKPEVRAVGAIMMPHGRERLTADVLPDVHRDIVEVVADAAGPMQAKQIVPRIGLPAVTTAISTPTGRCTLPASITASTSPHMSSQPEQAMSELIRPQTDAGCLNMNFHPVDIDTVRKRGGKIEQDL</sequence>
<evidence type="ECO:0000313" key="2">
    <source>
        <dbReference type="EMBL" id="XDQ23352.1"/>
    </source>
</evidence>
<name>A0AB39NYF2_9ACTN</name>
<dbReference type="EMBL" id="CP163435">
    <property type="protein sequence ID" value="XDQ23352.1"/>
    <property type="molecule type" value="Genomic_DNA"/>
</dbReference>
<dbReference type="AlphaFoldDB" id="A0AB39NYF2"/>
<accession>A0AB39NYF2</accession>